<dbReference type="PANTHER" id="PTHR13561">
    <property type="entry name" value="DNA REPLICATION REGULATOR DPB11-RELATED"/>
    <property type="match status" value="1"/>
</dbReference>
<dbReference type="CDD" id="cd17731">
    <property type="entry name" value="BRCT_TopBP1_rpt2_like"/>
    <property type="match status" value="1"/>
</dbReference>
<dbReference type="InterPro" id="IPR049936">
    <property type="entry name" value="TopBP1_BRCT_8"/>
</dbReference>
<dbReference type="SMART" id="SM00292">
    <property type="entry name" value="BRCT"/>
    <property type="match status" value="6"/>
</dbReference>
<dbReference type="Pfam" id="PF00533">
    <property type="entry name" value="BRCT"/>
    <property type="match status" value="2"/>
</dbReference>
<dbReference type="PROSITE" id="PS50172">
    <property type="entry name" value="BRCT"/>
    <property type="match status" value="6"/>
</dbReference>
<dbReference type="EMBL" id="JAIFRP010000010">
    <property type="protein sequence ID" value="KAK2586910.1"/>
    <property type="molecule type" value="Genomic_DNA"/>
</dbReference>
<keyword evidence="5" id="KW-1185">Reference proteome</keyword>
<feature type="domain" description="BRCT" evidence="3">
    <location>
        <begin position="109"/>
        <end position="180"/>
    </location>
</feature>
<dbReference type="GO" id="GO:0006270">
    <property type="term" value="P:DNA replication initiation"/>
    <property type="evidence" value="ECO:0007669"/>
    <property type="project" value="TreeGrafter"/>
</dbReference>
<sequence length="1308" mass="147359">MMSQESQIDCNINIYFVIPSKYKSEDECSEDMWHAYDKCCDYDIKPTWITEQNCSKLKPIKTDVFIFEEFEGNLFEQLQNSRCSRIVGPKCLLTCFINGEPIPEGTSPIYTTAMRGLCICVSGLTPEKKTYIQRLVEYMGGFFTKQLRSCVTHLVTDSVMSAKYERAVELKIPVVTEDWVAAIWEENLNNFVKANDKTFDKYKCPVFMNLVVTSTSLSKQQKEEIKNLINNNGGTFMGPLDGLKVKVVVAPENSPLTAKLKFAMQNTIACLKPEWVYESVRIGYALPFNNFLIKSTKACSTPEKSQAHESLNFSTISTINCEIPQHNYVDESVASTTTNISCMDSAAINAGTQLSVLDRLTLNEAKMAGPFLDGCNIYLAGFTTSQRDKLNRILNVGCATRLDDISDALTHVILGDESKASNELKFMKSTGLCPYILTINWIEESMKLKKPASEEQFLYESKGNTLKKNNEPPPSPLSKKNLQMLQSSKRPPVPRFNIDKESKEKEENDILKQYLQNTVVENKSVEEYLKPYSCGSNEKDQETLKENVPRQSIKSNQRSTMSGTFQNRDSGNNSSIPFSQEDPESTLKIFHGFRFIVSGFSDDEIQDCITTLGGEVVSNAFAGIPDFGVVPLTGASLRHAVNEIVTDLFIEDCRSQEQVVDIEYYHKPFSISKHVNPLTDCIVTLSMYTGVERMYLSRLAEELGAMCQDILARKTNAEKNTYASTHLICPTPEGNKYKAAVKWKLPAVTAEWLTTCAKELKRVDETPYLVGETIAPERPLELENMNKTKENLLSRDENETIPTGSTPKQMITPKRLLAQVKNQEMNSGETPLINKRLSLVMSSVPHSPFHVSTPDTPYGQVFKPNPSPETRKAWVKWVNNFPDLRVEEPPPKRRAPSTPLSDLKKQLWEQLKNQGKSNEEENVSPKPISDNIKNNLANEDENIEKNKDAPTKSTPTNRKLDFSCDNSPLQNNQINFQIAQLEEALQRTSSADGRQSLSGENGNKYENTESADHIHKYIAKDSQPETVGWEDPGHRTLIRPSTVYEESEETHEEPQEDDNKSDHSRNEITKKETSEQAQPFVKRKFMLSGIRDRAMFEQVIRNLGGDVANDASFDPSATHLLCIRPSRNEKMLGSIAAGKWVLHCMYLRDSEASGTFLDEEKYEWGNPKSKGMIPDPTGDVENAIAAAAHKWRLKLLAEPRGPFHDMVALLLVSGEKYDQFQRLIEAGGGTVVQARPPYDVNPSGKKITHCFVNVKQVQQPIDWARLANKGILCFLPQYLSDHLTTETPLNPRDCVLPEFKKYLSLLPK</sequence>
<feature type="region of interest" description="Disordered" evidence="2">
    <location>
        <begin position="849"/>
        <end position="868"/>
    </location>
</feature>
<evidence type="ECO:0000256" key="1">
    <source>
        <dbReference type="ARBA" id="ARBA00022737"/>
    </source>
</evidence>
<gene>
    <name evidence="4" type="ORF">KPH14_009843</name>
</gene>
<feature type="compositionally biased region" description="Polar residues" evidence="2">
    <location>
        <begin position="549"/>
        <end position="578"/>
    </location>
</feature>
<feature type="domain" description="BRCT" evidence="3">
    <location>
        <begin position="673"/>
        <end position="770"/>
    </location>
</feature>
<evidence type="ECO:0000259" key="3">
    <source>
        <dbReference type="PROSITE" id="PS50172"/>
    </source>
</evidence>
<dbReference type="CDD" id="cd18434">
    <property type="entry name" value="BRCT_TopBP1_rpt5"/>
    <property type="match status" value="1"/>
</dbReference>
<dbReference type="PANTHER" id="PTHR13561:SF20">
    <property type="entry name" value="DNA TOPOISOMERASE 2-BINDING PROTEIN 1"/>
    <property type="match status" value="1"/>
</dbReference>
<dbReference type="CDD" id="cd00027">
    <property type="entry name" value="BRCT"/>
    <property type="match status" value="1"/>
</dbReference>
<accession>A0AAD9VUW7</accession>
<feature type="region of interest" description="Disordered" evidence="2">
    <location>
        <begin position="883"/>
        <end position="961"/>
    </location>
</feature>
<dbReference type="Gene3D" id="3.40.50.10190">
    <property type="entry name" value="BRCT domain"/>
    <property type="match status" value="8"/>
</dbReference>
<feature type="region of interest" description="Disordered" evidence="2">
    <location>
        <begin position="1019"/>
        <end position="1079"/>
    </location>
</feature>
<dbReference type="FunFam" id="3.40.50.10190:FF:000020">
    <property type="entry name" value="DNA topoisomerase II binding protein 1"/>
    <property type="match status" value="1"/>
</dbReference>
<evidence type="ECO:0000313" key="5">
    <source>
        <dbReference type="Proteomes" id="UP001258017"/>
    </source>
</evidence>
<feature type="compositionally biased region" description="Basic and acidic residues" evidence="2">
    <location>
        <begin position="497"/>
        <end position="510"/>
    </location>
</feature>
<dbReference type="InterPro" id="IPR001357">
    <property type="entry name" value="BRCT_dom"/>
</dbReference>
<dbReference type="GO" id="GO:0007095">
    <property type="term" value="P:mitotic G2 DNA damage checkpoint signaling"/>
    <property type="evidence" value="ECO:0007669"/>
    <property type="project" value="TreeGrafter"/>
</dbReference>
<keyword evidence="1" id="KW-0677">Repeat</keyword>
<reference evidence="4" key="2">
    <citation type="journal article" date="2023" name="Commun. Biol.">
        <title>Intrasexual cuticular hydrocarbon dimorphism in a wasp sheds light on hydrocarbon biosynthesis genes in Hymenoptera.</title>
        <authorList>
            <person name="Moris V.C."/>
            <person name="Podsiadlowski L."/>
            <person name="Martin S."/>
            <person name="Oeyen J.P."/>
            <person name="Donath A."/>
            <person name="Petersen M."/>
            <person name="Wilbrandt J."/>
            <person name="Misof B."/>
            <person name="Liedtke D."/>
            <person name="Thamm M."/>
            <person name="Scheiner R."/>
            <person name="Schmitt T."/>
            <person name="Niehuis O."/>
        </authorList>
    </citation>
    <scope>NUCLEOTIDE SEQUENCE</scope>
    <source>
        <strain evidence="4">GBR_01_08_01A</strain>
    </source>
</reference>
<dbReference type="GO" id="GO:0033314">
    <property type="term" value="P:mitotic DNA replication checkpoint signaling"/>
    <property type="evidence" value="ECO:0007669"/>
    <property type="project" value="TreeGrafter"/>
</dbReference>
<feature type="domain" description="BRCT" evidence="3">
    <location>
        <begin position="1075"/>
        <end position="1164"/>
    </location>
</feature>
<dbReference type="CDD" id="cd17738">
    <property type="entry name" value="BRCT_TopBP1_rpt7"/>
    <property type="match status" value="1"/>
</dbReference>
<dbReference type="InterPro" id="IPR059215">
    <property type="entry name" value="BRCT2_TopBP1-like"/>
</dbReference>
<name>A0AAD9VUW7_9HYME</name>
<feature type="region of interest" description="Disordered" evidence="2">
    <location>
        <begin position="532"/>
        <end position="581"/>
    </location>
</feature>
<dbReference type="FunFam" id="3.40.50.10190:FF:000021">
    <property type="entry name" value="DNA topoisomerase II binding protein 1"/>
    <property type="match status" value="1"/>
</dbReference>
<reference evidence="4" key="1">
    <citation type="submission" date="2021-08" db="EMBL/GenBank/DDBJ databases">
        <authorList>
            <person name="Misof B."/>
            <person name="Oliver O."/>
            <person name="Podsiadlowski L."/>
            <person name="Donath A."/>
            <person name="Peters R."/>
            <person name="Mayer C."/>
            <person name="Rust J."/>
            <person name="Gunkel S."/>
            <person name="Lesny P."/>
            <person name="Martin S."/>
            <person name="Oeyen J.P."/>
            <person name="Petersen M."/>
            <person name="Panagiotis P."/>
            <person name="Wilbrandt J."/>
            <person name="Tanja T."/>
        </authorList>
    </citation>
    <scope>NUCLEOTIDE SEQUENCE</scope>
    <source>
        <strain evidence="4">GBR_01_08_01A</strain>
        <tissue evidence="4">Thorax + abdomen</tissue>
    </source>
</reference>
<feature type="region of interest" description="Disordered" evidence="2">
    <location>
        <begin position="461"/>
        <end position="510"/>
    </location>
</feature>
<dbReference type="FunFam" id="3.40.50.10190:FF:000018">
    <property type="entry name" value="DNA topoisomerase 2-binding protein 1"/>
    <property type="match status" value="1"/>
</dbReference>
<feature type="compositionally biased region" description="Basic and acidic residues" evidence="2">
    <location>
        <begin position="537"/>
        <end position="548"/>
    </location>
</feature>
<organism evidence="4 5">
    <name type="scientific">Odynerus spinipes</name>
    <dbReference type="NCBI Taxonomy" id="1348599"/>
    <lineage>
        <taxon>Eukaryota</taxon>
        <taxon>Metazoa</taxon>
        <taxon>Ecdysozoa</taxon>
        <taxon>Arthropoda</taxon>
        <taxon>Hexapoda</taxon>
        <taxon>Insecta</taxon>
        <taxon>Pterygota</taxon>
        <taxon>Neoptera</taxon>
        <taxon>Endopterygota</taxon>
        <taxon>Hymenoptera</taxon>
        <taxon>Apocrita</taxon>
        <taxon>Aculeata</taxon>
        <taxon>Vespoidea</taxon>
        <taxon>Vespidae</taxon>
        <taxon>Eumeninae</taxon>
        <taxon>Odynerus</taxon>
    </lineage>
</organism>
<feature type="region of interest" description="Disordered" evidence="2">
    <location>
        <begin position="985"/>
        <end position="1007"/>
    </location>
</feature>
<dbReference type="Proteomes" id="UP001258017">
    <property type="component" value="Unassembled WGS sequence"/>
</dbReference>
<dbReference type="SUPFAM" id="SSF52113">
    <property type="entry name" value="BRCT domain"/>
    <property type="match status" value="5"/>
</dbReference>
<feature type="compositionally biased region" description="Polar residues" evidence="2">
    <location>
        <begin position="986"/>
        <end position="1005"/>
    </location>
</feature>
<protein>
    <recommendedName>
        <fullName evidence="3">BRCT domain-containing protein</fullName>
    </recommendedName>
</protein>
<proteinExistence type="predicted"/>
<feature type="compositionally biased region" description="Basic and acidic residues" evidence="2">
    <location>
        <begin position="1057"/>
        <end position="1074"/>
    </location>
</feature>
<feature type="compositionally biased region" description="Acidic residues" evidence="2">
    <location>
        <begin position="1045"/>
        <end position="1056"/>
    </location>
</feature>
<dbReference type="InterPro" id="IPR036420">
    <property type="entry name" value="BRCT_dom_sf"/>
</dbReference>
<dbReference type="CDD" id="cd17728">
    <property type="entry name" value="BRCT_TopBP1_rpt8"/>
    <property type="match status" value="1"/>
</dbReference>
<evidence type="ECO:0000313" key="4">
    <source>
        <dbReference type="EMBL" id="KAK2586910.1"/>
    </source>
</evidence>
<feature type="domain" description="BRCT" evidence="3">
    <location>
        <begin position="202"/>
        <end position="293"/>
    </location>
</feature>
<comment type="caution">
    <text evidence="4">The sequence shown here is derived from an EMBL/GenBank/DDBJ whole genome shotgun (WGS) entry which is preliminary data.</text>
</comment>
<feature type="compositionally biased region" description="Polar residues" evidence="2">
    <location>
        <begin position="478"/>
        <end position="489"/>
    </location>
</feature>
<feature type="domain" description="BRCT" evidence="3">
    <location>
        <begin position="367"/>
        <end position="459"/>
    </location>
</feature>
<dbReference type="Pfam" id="PF12738">
    <property type="entry name" value="PTCB-BRCT"/>
    <property type="match status" value="2"/>
</dbReference>
<feature type="domain" description="BRCT" evidence="3">
    <location>
        <begin position="585"/>
        <end position="667"/>
    </location>
</feature>
<evidence type="ECO:0000256" key="2">
    <source>
        <dbReference type="SAM" id="MobiDB-lite"/>
    </source>
</evidence>